<dbReference type="InterPro" id="IPR018097">
    <property type="entry name" value="EGF_Ca-bd_CS"/>
</dbReference>
<protein>
    <submittedName>
        <fullName evidence="20">Wall-associated receptor kinase-like 3 isoform X1</fullName>
    </submittedName>
</protein>
<dbReference type="InterPro" id="IPR000719">
    <property type="entry name" value="Prot_kinase_dom"/>
</dbReference>
<dbReference type="GeneID" id="107416594"/>
<dbReference type="PROSITE" id="PS01187">
    <property type="entry name" value="EGF_CA"/>
    <property type="match status" value="1"/>
</dbReference>
<evidence type="ECO:0000256" key="3">
    <source>
        <dbReference type="ARBA" id="ARBA00022536"/>
    </source>
</evidence>
<evidence type="ECO:0000256" key="13">
    <source>
        <dbReference type="ARBA" id="ARBA00023180"/>
    </source>
</evidence>
<evidence type="ECO:0000259" key="18">
    <source>
        <dbReference type="PROSITE" id="PS50011"/>
    </source>
</evidence>
<dbReference type="PROSITE" id="PS50011">
    <property type="entry name" value="PROTEIN_KINASE_DOM"/>
    <property type="match status" value="1"/>
</dbReference>
<comment type="catalytic activity">
    <reaction evidence="15">
        <text>L-threonyl-[protein] + ATP = O-phospho-L-threonyl-[protein] + ADP + H(+)</text>
        <dbReference type="Rhea" id="RHEA:46608"/>
        <dbReference type="Rhea" id="RHEA-COMP:11060"/>
        <dbReference type="Rhea" id="RHEA-COMP:11605"/>
        <dbReference type="ChEBI" id="CHEBI:15378"/>
        <dbReference type="ChEBI" id="CHEBI:30013"/>
        <dbReference type="ChEBI" id="CHEBI:30616"/>
        <dbReference type="ChEBI" id="CHEBI:61977"/>
        <dbReference type="ChEBI" id="CHEBI:456216"/>
    </reaction>
</comment>
<comment type="catalytic activity">
    <reaction evidence="14">
        <text>L-seryl-[protein] + ATP = O-phospho-L-seryl-[protein] + ADP + H(+)</text>
        <dbReference type="Rhea" id="RHEA:17989"/>
        <dbReference type="Rhea" id="RHEA-COMP:9863"/>
        <dbReference type="Rhea" id="RHEA-COMP:11604"/>
        <dbReference type="ChEBI" id="CHEBI:15378"/>
        <dbReference type="ChEBI" id="CHEBI:29999"/>
        <dbReference type="ChEBI" id="CHEBI:30616"/>
        <dbReference type="ChEBI" id="CHEBI:83421"/>
        <dbReference type="ChEBI" id="CHEBI:456216"/>
    </reaction>
</comment>
<reference evidence="20" key="1">
    <citation type="submission" date="2025-08" db="UniProtKB">
        <authorList>
            <consortium name="RefSeq"/>
        </authorList>
    </citation>
    <scope>IDENTIFICATION</scope>
    <source>
        <tissue evidence="20">Seedling</tissue>
    </source>
</reference>
<keyword evidence="6 17" id="KW-0732">Signal</keyword>
<keyword evidence="2" id="KW-0723">Serine/threonine-protein kinase</keyword>
<evidence type="ECO:0000256" key="4">
    <source>
        <dbReference type="ARBA" id="ARBA00022679"/>
    </source>
</evidence>
<evidence type="ECO:0000256" key="6">
    <source>
        <dbReference type="ARBA" id="ARBA00022729"/>
    </source>
</evidence>
<keyword evidence="12" id="KW-1015">Disulfide bond</keyword>
<keyword evidence="13" id="KW-0325">Glycoprotein</keyword>
<keyword evidence="3" id="KW-0245">EGF-like domain</keyword>
<evidence type="ECO:0000256" key="9">
    <source>
        <dbReference type="ARBA" id="ARBA00022840"/>
    </source>
</evidence>
<keyword evidence="10 16" id="KW-1133">Transmembrane helix</keyword>
<dbReference type="InterPro" id="IPR045274">
    <property type="entry name" value="WAK-like"/>
</dbReference>
<keyword evidence="11 16" id="KW-0472">Membrane</keyword>
<dbReference type="PROSITE" id="PS00108">
    <property type="entry name" value="PROTEIN_KINASE_ST"/>
    <property type="match status" value="1"/>
</dbReference>
<feature type="transmembrane region" description="Helical" evidence="16">
    <location>
        <begin position="350"/>
        <end position="373"/>
    </location>
</feature>
<dbReference type="Pfam" id="PF00069">
    <property type="entry name" value="Pkinase"/>
    <property type="match status" value="1"/>
</dbReference>
<dbReference type="Pfam" id="PF08488">
    <property type="entry name" value="WAK"/>
    <property type="match status" value="1"/>
</dbReference>
<dbReference type="Pfam" id="PF13947">
    <property type="entry name" value="GUB_WAK_bind"/>
    <property type="match status" value="1"/>
</dbReference>
<dbReference type="InterPro" id="IPR025287">
    <property type="entry name" value="WAK_GUB"/>
</dbReference>
<keyword evidence="7" id="KW-0547">Nucleotide-binding</keyword>
<dbReference type="PANTHER" id="PTHR27005:SF280">
    <property type="entry name" value="WALL-ASSOCIATED RECEPTOR KINASE-LIKE 8"/>
    <property type="match status" value="1"/>
</dbReference>
<dbReference type="Proteomes" id="UP001652623">
    <property type="component" value="Chromosome 4"/>
</dbReference>
<keyword evidence="4" id="KW-0808">Transferase</keyword>
<evidence type="ECO:0000256" key="1">
    <source>
        <dbReference type="ARBA" id="ARBA00004479"/>
    </source>
</evidence>
<dbReference type="InterPro" id="IPR001881">
    <property type="entry name" value="EGF-like_Ca-bd_dom"/>
</dbReference>
<dbReference type="Gene3D" id="2.10.25.10">
    <property type="entry name" value="Laminin"/>
    <property type="match status" value="1"/>
</dbReference>
<evidence type="ECO:0000256" key="17">
    <source>
        <dbReference type="SAM" id="SignalP"/>
    </source>
</evidence>
<evidence type="ECO:0000256" key="8">
    <source>
        <dbReference type="ARBA" id="ARBA00022777"/>
    </source>
</evidence>
<evidence type="ECO:0000256" key="11">
    <source>
        <dbReference type="ARBA" id="ARBA00023136"/>
    </source>
</evidence>
<proteinExistence type="predicted"/>
<dbReference type="Pfam" id="PF07645">
    <property type="entry name" value="EGF_CA"/>
    <property type="match status" value="1"/>
</dbReference>
<dbReference type="CDD" id="cd00054">
    <property type="entry name" value="EGF_CA"/>
    <property type="match status" value="1"/>
</dbReference>
<organism evidence="19 20">
    <name type="scientific">Ziziphus jujuba</name>
    <name type="common">Chinese jujube</name>
    <name type="synonym">Ziziphus sativa</name>
    <dbReference type="NCBI Taxonomy" id="326968"/>
    <lineage>
        <taxon>Eukaryota</taxon>
        <taxon>Viridiplantae</taxon>
        <taxon>Streptophyta</taxon>
        <taxon>Embryophyta</taxon>
        <taxon>Tracheophyta</taxon>
        <taxon>Spermatophyta</taxon>
        <taxon>Magnoliopsida</taxon>
        <taxon>eudicotyledons</taxon>
        <taxon>Gunneridae</taxon>
        <taxon>Pentapetalae</taxon>
        <taxon>rosids</taxon>
        <taxon>fabids</taxon>
        <taxon>Rosales</taxon>
        <taxon>Rhamnaceae</taxon>
        <taxon>Paliureae</taxon>
        <taxon>Ziziphus</taxon>
    </lineage>
</organism>
<dbReference type="RefSeq" id="XP_048328247.2">
    <property type="nucleotide sequence ID" value="XM_048472290.2"/>
</dbReference>
<dbReference type="SMART" id="SM00179">
    <property type="entry name" value="EGF_CA"/>
    <property type="match status" value="1"/>
</dbReference>
<dbReference type="Gene3D" id="1.10.510.10">
    <property type="entry name" value="Transferase(Phosphotransferase) domain 1"/>
    <property type="match status" value="1"/>
</dbReference>
<accession>A0ABM3IH59</accession>
<dbReference type="SMART" id="SM00220">
    <property type="entry name" value="S_TKc"/>
    <property type="match status" value="1"/>
</dbReference>
<evidence type="ECO:0000313" key="19">
    <source>
        <dbReference type="Proteomes" id="UP001652623"/>
    </source>
</evidence>
<evidence type="ECO:0000313" key="20">
    <source>
        <dbReference type="RefSeq" id="XP_048328247.2"/>
    </source>
</evidence>
<dbReference type="CDD" id="cd14066">
    <property type="entry name" value="STKc_IRAK"/>
    <property type="match status" value="1"/>
</dbReference>
<evidence type="ECO:0000256" key="2">
    <source>
        <dbReference type="ARBA" id="ARBA00022527"/>
    </source>
</evidence>
<evidence type="ECO:0000256" key="15">
    <source>
        <dbReference type="ARBA" id="ARBA00047951"/>
    </source>
</evidence>
<dbReference type="Gene3D" id="3.30.200.20">
    <property type="entry name" value="Phosphorylase Kinase, domain 1"/>
    <property type="match status" value="1"/>
</dbReference>
<evidence type="ECO:0000256" key="16">
    <source>
        <dbReference type="SAM" id="Phobius"/>
    </source>
</evidence>
<keyword evidence="8" id="KW-0418">Kinase</keyword>
<keyword evidence="19" id="KW-1185">Reference proteome</keyword>
<gene>
    <name evidence="20" type="primary">LOC107416594</name>
</gene>
<evidence type="ECO:0000256" key="7">
    <source>
        <dbReference type="ARBA" id="ARBA00022741"/>
    </source>
</evidence>
<evidence type="ECO:0000256" key="14">
    <source>
        <dbReference type="ARBA" id="ARBA00047558"/>
    </source>
</evidence>
<dbReference type="InterPro" id="IPR008271">
    <property type="entry name" value="Ser/Thr_kinase_AS"/>
</dbReference>
<dbReference type="InterPro" id="IPR013695">
    <property type="entry name" value="WAK"/>
</dbReference>
<feature type="chain" id="PRO_5046450230" evidence="17">
    <location>
        <begin position="25"/>
        <end position="745"/>
    </location>
</feature>
<dbReference type="InterPro" id="IPR049883">
    <property type="entry name" value="NOTCH1_EGF-like"/>
</dbReference>
<evidence type="ECO:0000256" key="12">
    <source>
        <dbReference type="ARBA" id="ARBA00023157"/>
    </source>
</evidence>
<comment type="subcellular location">
    <subcellularLocation>
        <location evidence="1">Membrane</location>
        <topology evidence="1">Single-pass type I membrane protein</topology>
    </subcellularLocation>
</comment>
<keyword evidence="5 16" id="KW-0812">Transmembrane</keyword>
<evidence type="ECO:0000256" key="5">
    <source>
        <dbReference type="ARBA" id="ARBA00022692"/>
    </source>
</evidence>
<evidence type="ECO:0000256" key="10">
    <source>
        <dbReference type="ARBA" id="ARBA00022989"/>
    </source>
</evidence>
<feature type="signal peptide" evidence="17">
    <location>
        <begin position="1"/>
        <end position="24"/>
    </location>
</feature>
<dbReference type="SUPFAM" id="SSF56112">
    <property type="entry name" value="Protein kinase-like (PK-like)"/>
    <property type="match status" value="1"/>
</dbReference>
<dbReference type="PANTHER" id="PTHR27005">
    <property type="entry name" value="WALL-ASSOCIATED RECEPTOR KINASE-LIKE 21"/>
    <property type="match status" value="1"/>
</dbReference>
<feature type="domain" description="Protein kinase" evidence="18">
    <location>
        <begin position="424"/>
        <end position="697"/>
    </location>
</feature>
<dbReference type="InterPro" id="IPR011009">
    <property type="entry name" value="Kinase-like_dom_sf"/>
</dbReference>
<sequence>MGARRLVVVLVHLVGFSWLITKNALPSFALTIGKPGCQTECGNVSIPFPFGIGSTNNCFLDNWFEIVCNTSTFPHTLYLKRPNLQVLNISLKNYHDRSSRNAIQFRNPITFWNCTHKETREALNLTGSPFLFSASENMFTAVSCNVRALMSSSSLDEVEVSAGCKSKCSTTNHLLKNCLDGVNCCQTTIPSYGIKTFSTTFQHETDKTCKYAFVVDQEWFISKFNNTKLDSFRDMDYVPATLEWSLNRYSKHQIYGTNLSALQLTRLLLNNSIRCLGDSSISSVNQTAALSVQGCYCKDGFEGNPYLLDGCQDINECQIYPHPCHMHGAGTCVNTIGSYKCRKSKVKTGLIGFGSGLGALFPLIGSWYLYNFINETKAIKRRKQFFKRNGGLLLQQQISSEEVNFEAKTELLNSKDLQKVTDNFNRDRVLGQGGQGTVYKGMLADGKIVAVKKSKIVDEEKLTEFINDVNILSQINHRNVIKLLGCCLETEVPHLVYEFIPNGTLSEYIHDQNEEFHLTWEMRLRIATEIAGALSYLHSATPIPIYHRDIKSSNILLDEKFRAKLADFGTSKSVAIDQTHVATMVDGTFGYLDPEYFQTSQYTDKSDVYSFGVVIVELLTGQKPTCLKRSKEGRSLATYFIMCMEENRLFDIIDPQILKEGKNEQMLEVANLAKRCLNLNGRYRPTMKEVATELEAIQKSIKTVSDQQNFEEVESLRTEIAEAWNVSNTIGSNPSTSIDIASLFD</sequence>
<keyword evidence="9" id="KW-0067">ATP-binding</keyword>
<name>A0ABM3IH59_ZIZJJ</name>